<evidence type="ECO:0000256" key="4">
    <source>
        <dbReference type="SAM" id="MobiDB-lite"/>
    </source>
</evidence>
<dbReference type="InterPro" id="IPR013105">
    <property type="entry name" value="TPR_2"/>
</dbReference>
<evidence type="ECO:0008006" key="7">
    <source>
        <dbReference type="Google" id="ProtNLM"/>
    </source>
</evidence>
<sequence length="527" mass="59134">MKRGLFVLVILVFISIYPFANKNGLLDIPTAQIQKNGEFSFGTDFSLSSALSSDDVPFTYNLFFSYGLFDLVDISLNMLTYKDYTLDIQYNFLKAKENLPSISVGIRNITYKKYIDEGGGGSDPTTGLTDNHYQLRSQDWFSLYLVATKDFNKFGKYTLGIGRGEFVGYARGKYLSTAILLDEQTLSGGANEYMFSFFGGAEIPIVYGLSFLGDVTGRNVNLGLKYNLKDFNILCGLTHAELFTSGDPNLKPRIEINANYTINFGGSQKESMGTLIVNVVDGSTDKLLDATLTFEGMNIKPISLTGGYKKFKMKPGKYTLKIEAKGYKWQKRIFTVSSGITTELNVKLNKKDDTEKINHDKAIKLAKDAKTLLNKGDIVGAISKLNEAIKLAPDDPTVLAYMQEANNKKQQMIKTYRENALAYEQKGWTKSAIAEWNNLLLLDPKNSEAKNHIDELKREQKKEEQKKVEKPKETKPAQDPNKLYKEGYAAYLAGDYKTAVAKFEAVLKIDPNHKKAAKYLEKAKKRL</sequence>
<comment type="caution">
    <text evidence="5">The sequence shown here is derived from an EMBL/GenBank/DDBJ whole genome shotgun (WGS) entry which is preliminary data.</text>
</comment>
<evidence type="ECO:0000313" key="5">
    <source>
        <dbReference type="EMBL" id="KUK85648.1"/>
    </source>
</evidence>
<dbReference type="Gene3D" id="2.60.40.1120">
    <property type="entry name" value="Carboxypeptidase-like, regulatory domain"/>
    <property type="match status" value="1"/>
</dbReference>
<dbReference type="InterPro" id="IPR019734">
    <property type="entry name" value="TPR_rpt"/>
</dbReference>
<name>A0A101HZV4_UNCT6</name>
<gene>
    <name evidence="5" type="ORF">XE03_1957</name>
</gene>
<dbReference type="SUPFAM" id="SSF49452">
    <property type="entry name" value="Starch-binding domain-like"/>
    <property type="match status" value="1"/>
</dbReference>
<keyword evidence="2 3" id="KW-0802">TPR repeat</keyword>
<dbReference type="AlphaFoldDB" id="A0A101HZV4"/>
<keyword evidence="1" id="KW-0677">Repeat</keyword>
<feature type="region of interest" description="Disordered" evidence="4">
    <location>
        <begin position="457"/>
        <end position="481"/>
    </location>
</feature>
<feature type="repeat" description="TPR" evidence="3">
    <location>
        <begin position="480"/>
        <end position="513"/>
    </location>
</feature>
<dbReference type="EMBL" id="LGGX01000051">
    <property type="protein sequence ID" value="KUK85648.1"/>
    <property type="molecule type" value="Genomic_DNA"/>
</dbReference>
<organism evidence="5 6">
    <name type="scientific">candidate division TA06 bacterium 34_109</name>
    <dbReference type="NCBI Taxonomy" id="1635277"/>
    <lineage>
        <taxon>Bacteria</taxon>
        <taxon>Bacteria division TA06</taxon>
    </lineage>
</organism>
<evidence type="ECO:0000256" key="1">
    <source>
        <dbReference type="ARBA" id="ARBA00022737"/>
    </source>
</evidence>
<dbReference type="Pfam" id="PF07719">
    <property type="entry name" value="TPR_2"/>
    <property type="match status" value="1"/>
</dbReference>
<evidence type="ECO:0000313" key="6">
    <source>
        <dbReference type="Proteomes" id="UP000053467"/>
    </source>
</evidence>
<evidence type="ECO:0000256" key="3">
    <source>
        <dbReference type="PROSITE-ProRule" id="PRU00339"/>
    </source>
</evidence>
<dbReference type="Proteomes" id="UP000053467">
    <property type="component" value="Unassembled WGS sequence"/>
</dbReference>
<protein>
    <recommendedName>
        <fullName evidence="7">Tetratricopeptide repeat protein</fullName>
    </recommendedName>
</protein>
<dbReference type="SMART" id="SM00028">
    <property type="entry name" value="TPR"/>
    <property type="match status" value="3"/>
</dbReference>
<reference evidence="6" key="1">
    <citation type="journal article" date="2015" name="MBio">
        <title>Genome-Resolved Metagenomic Analysis Reveals Roles for Candidate Phyla and Other Microbial Community Members in Biogeochemical Transformations in Oil Reservoirs.</title>
        <authorList>
            <person name="Hu P."/>
            <person name="Tom L."/>
            <person name="Singh A."/>
            <person name="Thomas B.C."/>
            <person name="Baker B.J."/>
            <person name="Piceno Y.M."/>
            <person name="Andersen G.L."/>
            <person name="Banfield J.F."/>
        </authorList>
    </citation>
    <scope>NUCLEOTIDE SEQUENCE [LARGE SCALE GENOMIC DNA]</scope>
</reference>
<dbReference type="GO" id="GO:0030246">
    <property type="term" value="F:carbohydrate binding"/>
    <property type="evidence" value="ECO:0007669"/>
    <property type="project" value="InterPro"/>
</dbReference>
<proteinExistence type="predicted"/>
<dbReference type="Gene3D" id="1.25.40.10">
    <property type="entry name" value="Tetratricopeptide repeat domain"/>
    <property type="match status" value="2"/>
</dbReference>
<feature type="compositionally biased region" description="Basic and acidic residues" evidence="4">
    <location>
        <begin position="457"/>
        <end position="476"/>
    </location>
</feature>
<accession>A0A101HZV4</accession>
<dbReference type="InterPro" id="IPR013784">
    <property type="entry name" value="Carb-bd-like_fold"/>
</dbReference>
<evidence type="ECO:0000256" key="2">
    <source>
        <dbReference type="ARBA" id="ARBA00022803"/>
    </source>
</evidence>
<dbReference type="InterPro" id="IPR011990">
    <property type="entry name" value="TPR-like_helical_dom_sf"/>
</dbReference>
<dbReference type="SUPFAM" id="SSF48452">
    <property type="entry name" value="TPR-like"/>
    <property type="match status" value="1"/>
</dbReference>
<dbReference type="PROSITE" id="PS50005">
    <property type="entry name" value="TPR"/>
    <property type="match status" value="1"/>
</dbReference>